<protein>
    <submittedName>
        <fullName evidence="6">MBL fold metallo-hydrolase</fullName>
    </submittedName>
</protein>
<dbReference type="Proteomes" id="UP000637359">
    <property type="component" value="Unassembled WGS sequence"/>
</dbReference>
<dbReference type="EMBL" id="JACOOL010000006">
    <property type="protein sequence ID" value="MBC5637206.1"/>
    <property type="molecule type" value="Genomic_DNA"/>
</dbReference>
<evidence type="ECO:0000313" key="7">
    <source>
        <dbReference type="Proteomes" id="UP000637359"/>
    </source>
</evidence>
<dbReference type="Gene3D" id="3.60.15.10">
    <property type="entry name" value="Ribonuclease Z/Hydroxyacylglutathione hydrolase-like"/>
    <property type="match status" value="1"/>
</dbReference>
<comment type="caution">
    <text evidence="6">The sequence shown here is derived from an EMBL/GenBank/DDBJ whole genome shotgun (WGS) entry which is preliminary data.</text>
</comment>
<evidence type="ECO:0000259" key="5">
    <source>
        <dbReference type="SMART" id="SM00849"/>
    </source>
</evidence>
<evidence type="ECO:0000256" key="3">
    <source>
        <dbReference type="ARBA" id="ARBA00022801"/>
    </source>
</evidence>
<dbReference type="CDD" id="cd06262">
    <property type="entry name" value="metallo-hydrolase-like_MBL-fold"/>
    <property type="match status" value="1"/>
</dbReference>
<dbReference type="Pfam" id="PF00753">
    <property type="entry name" value="Lactamase_B"/>
    <property type="match status" value="1"/>
</dbReference>
<name>A0A923RIJ3_9BACI</name>
<keyword evidence="2" id="KW-0479">Metal-binding</keyword>
<sequence length="208" mass="23145">MEIKQIPLGPLGTNCYLVHNSEQVIIIDPGGDGKRLMNWLAENNLKPIAILLTHAHFDHIGAVELLRTHYNIKVYMHKEEATWLEDPSLNRSLAFIGEEIITSAPDVLLGPGNFSIGPFEFDVLYTPGHSPGSISYLMQAEKAIFSGDVLFNRGIGRTDLPGGDFATLQDTIWNTLYKLANEIMVYPGHGPTTTIGEEKRYNPFIPQK</sequence>
<dbReference type="InterPro" id="IPR051453">
    <property type="entry name" value="MBL_Glyoxalase_II"/>
</dbReference>
<dbReference type="PANTHER" id="PTHR46233:SF3">
    <property type="entry name" value="HYDROXYACYLGLUTATHIONE HYDROLASE GLOC"/>
    <property type="match status" value="1"/>
</dbReference>
<dbReference type="PANTHER" id="PTHR46233">
    <property type="entry name" value="HYDROXYACYLGLUTATHIONE HYDROLASE GLOC"/>
    <property type="match status" value="1"/>
</dbReference>
<gene>
    <name evidence="6" type="ORF">H8S33_10335</name>
</gene>
<dbReference type="GO" id="GO:0016787">
    <property type="term" value="F:hydrolase activity"/>
    <property type="evidence" value="ECO:0007669"/>
    <property type="project" value="UniProtKB-KW"/>
</dbReference>
<dbReference type="RefSeq" id="WP_186869910.1">
    <property type="nucleotide sequence ID" value="NZ_JACOOL010000006.1"/>
</dbReference>
<keyword evidence="3" id="KW-0378">Hydrolase</keyword>
<feature type="domain" description="Metallo-beta-lactamase" evidence="5">
    <location>
        <begin position="12"/>
        <end position="189"/>
    </location>
</feature>
<comment type="cofactor">
    <cofactor evidence="1">
        <name>Zn(2+)</name>
        <dbReference type="ChEBI" id="CHEBI:29105"/>
    </cofactor>
</comment>
<dbReference type="GO" id="GO:0046872">
    <property type="term" value="F:metal ion binding"/>
    <property type="evidence" value="ECO:0007669"/>
    <property type="project" value="UniProtKB-KW"/>
</dbReference>
<accession>A0A923RIJ3</accession>
<proteinExistence type="predicted"/>
<organism evidence="6 7">
    <name type="scientific">Ornithinibacillus hominis</name>
    <dbReference type="NCBI Taxonomy" id="2763055"/>
    <lineage>
        <taxon>Bacteria</taxon>
        <taxon>Bacillati</taxon>
        <taxon>Bacillota</taxon>
        <taxon>Bacilli</taxon>
        <taxon>Bacillales</taxon>
        <taxon>Bacillaceae</taxon>
        <taxon>Ornithinibacillus</taxon>
    </lineage>
</organism>
<dbReference type="SUPFAM" id="SSF56281">
    <property type="entry name" value="Metallo-hydrolase/oxidoreductase"/>
    <property type="match status" value="1"/>
</dbReference>
<evidence type="ECO:0000313" key="6">
    <source>
        <dbReference type="EMBL" id="MBC5637206.1"/>
    </source>
</evidence>
<dbReference type="InterPro" id="IPR036866">
    <property type="entry name" value="RibonucZ/Hydroxyglut_hydro"/>
</dbReference>
<dbReference type="SMART" id="SM00849">
    <property type="entry name" value="Lactamase_B"/>
    <property type="match status" value="1"/>
</dbReference>
<keyword evidence="4" id="KW-0862">Zinc</keyword>
<dbReference type="InterPro" id="IPR001279">
    <property type="entry name" value="Metallo-B-lactamas"/>
</dbReference>
<evidence type="ECO:0000256" key="2">
    <source>
        <dbReference type="ARBA" id="ARBA00022723"/>
    </source>
</evidence>
<evidence type="ECO:0000256" key="1">
    <source>
        <dbReference type="ARBA" id="ARBA00001947"/>
    </source>
</evidence>
<reference evidence="6" key="1">
    <citation type="submission" date="2020-08" db="EMBL/GenBank/DDBJ databases">
        <title>Genome public.</title>
        <authorList>
            <person name="Liu C."/>
            <person name="Sun Q."/>
        </authorList>
    </citation>
    <scope>NUCLEOTIDE SEQUENCE</scope>
    <source>
        <strain evidence="6">BX22</strain>
    </source>
</reference>
<evidence type="ECO:0000256" key="4">
    <source>
        <dbReference type="ARBA" id="ARBA00022833"/>
    </source>
</evidence>
<keyword evidence="7" id="KW-1185">Reference proteome</keyword>
<dbReference type="AlphaFoldDB" id="A0A923RIJ3"/>